<evidence type="ECO:0000313" key="2">
    <source>
        <dbReference type="EMBL" id="WWD17824.1"/>
    </source>
</evidence>
<dbReference type="GeneID" id="43588877"/>
<dbReference type="KEGG" id="ksn:43588877"/>
<dbReference type="EMBL" id="CP144054">
    <property type="protein sequence ID" value="WWD17824.1"/>
    <property type="molecule type" value="Genomic_DNA"/>
</dbReference>
<accession>A0AAJ8LHB2</accession>
<keyword evidence="3" id="KW-1185">Reference proteome</keyword>
<gene>
    <name evidence="2" type="ORF">CI109_102267</name>
</gene>
<evidence type="ECO:0000256" key="1">
    <source>
        <dbReference type="SAM" id="MobiDB-lite"/>
    </source>
</evidence>
<feature type="compositionally biased region" description="Acidic residues" evidence="1">
    <location>
        <begin position="126"/>
        <end position="138"/>
    </location>
</feature>
<feature type="region of interest" description="Disordered" evidence="1">
    <location>
        <begin position="83"/>
        <end position="158"/>
    </location>
</feature>
<organism evidence="2 3">
    <name type="scientific">Kwoniella shandongensis</name>
    <dbReference type="NCBI Taxonomy" id="1734106"/>
    <lineage>
        <taxon>Eukaryota</taxon>
        <taxon>Fungi</taxon>
        <taxon>Dikarya</taxon>
        <taxon>Basidiomycota</taxon>
        <taxon>Agaricomycotina</taxon>
        <taxon>Tremellomycetes</taxon>
        <taxon>Tremellales</taxon>
        <taxon>Cryptococcaceae</taxon>
        <taxon>Kwoniella</taxon>
    </lineage>
</organism>
<feature type="compositionally biased region" description="Low complexity" evidence="1">
    <location>
        <begin position="262"/>
        <end position="278"/>
    </location>
</feature>
<dbReference type="RefSeq" id="XP_031860854.2">
    <property type="nucleotide sequence ID" value="XM_032004739.2"/>
</dbReference>
<protein>
    <submittedName>
        <fullName evidence="2">Uncharacterized protein</fullName>
    </submittedName>
</protein>
<proteinExistence type="predicted"/>
<evidence type="ECO:0000313" key="3">
    <source>
        <dbReference type="Proteomes" id="UP000322225"/>
    </source>
</evidence>
<feature type="compositionally biased region" description="Polar residues" evidence="1">
    <location>
        <begin position="89"/>
        <end position="99"/>
    </location>
</feature>
<reference evidence="2" key="1">
    <citation type="submission" date="2017-08" db="EMBL/GenBank/DDBJ databases">
        <authorList>
            <person name="Cuomo C."/>
            <person name="Billmyre B."/>
            <person name="Heitman J."/>
        </authorList>
    </citation>
    <scope>NUCLEOTIDE SEQUENCE</scope>
    <source>
        <strain evidence="2">CBS 12478</strain>
    </source>
</reference>
<sequence length="278" mass="30915">MSSSFQIHCVKGLLYYPNHHHSTKNNTTDPRTQFHTDTKTATMSMNAEGHNTLNPDQDHLRTQSQLDADSLILKLQGLSVTDPAAVHSKGQSQKTTDSASPEGIHGFIAKSPSQGSRVEYPQLPIDPDDPYYDNDEQWLEDHNGGPENAGQGRESGSSFNVEEHVISAHSCNASQSSHANALSHQTPIEYPQLPDMTDDPYDYSNYDTFDHGPQGNAVRVGQSASSFNAERRAMPAQSHNRMRSDYPDYRSGTVPQYPQPYPQYNSPYQQHSSYGYPS</sequence>
<dbReference type="AlphaFoldDB" id="A0AAJ8LHB2"/>
<feature type="region of interest" description="Disordered" evidence="1">
    <location>
        <begin position="222"/>
        <end position="278"/>
    </location>
</feature>
<dbReference type="Proteomes" id="UP000322225">
    <property type="component" value="Chromosome 4"/>
</dbReference>
<reference evidence="2" key="2">
    <citation type="submission" date="2024-01" db="EMBL/GenBank/DDBJ databases">
        <title>Comparative genomics of Cryptococcus and Kwoniella reveals pathogenesis evolution and contrasting modes of karyotype evolution via chromosome fusion or intercentromeric recombination.</title>
        <authorList>
            <person name="Coelho M.A."/>
            <person name="David-Palma M."/>
            <person name="Shea T."/>
            <person name="Bowers K."/>
            <person name="McGinley-Smith S."/>
            <person name="Mohammad A.W."/>
            <person name="Gnirke A."/>
            <person name="Yurkov A.M."/>
            <person name="Nowrousian M."/>
            <person name="Sun S."/>
            <person name="Cuomo C.A."/>
            <person name="Heitman J."/>
        </authorList>
    </citation>
    <scope>NUCLEOTIDE SEQUENCE</scope>
    <source>
        <strain evidence="2">CBS 12478</strain>
    </source>
</reference>
<name>A0AAJ8LHB2_9TREE</name>